<keyword evidence="2" id="KW-0472">Membrane</keyword>
<dbReference type="OrthoDB" id="7055747at2"/>
<keyword evidence="2" id="KW-0812">Transmembrane</keyword>
<evidence type="ECO:0000256" key="1">
    <source>
        <dbReference type="SAM" id="Coils"/>
    </source>
</evidence>
<keyword evidence="2" id="KW-1133">Transmembrane helix</keyword>
<evidence type="ECO:0000256" key="2">
    <source>
        <dbReference type="SAM" id="Phobius"/>
    </source>
</evidence>
<dbReference type="AlphaFoldDB" id="A0A4R1NCA0"/>
<evidence type="ECO:0000313" key="4">
    <source>
        <dbReference type="Proteomes" id="UP000294555"/>
    </source>
</evidence>
<sequence length="219" mass="24083">MNIQQNEVGQGNHSRWLKIAAAVWLFTISFLTIINTVGISQQSHQQQTATLDARIEAIAGRMADVEQQADADKRQPKPVTQAEFTSAHQALQARIDRFEHTHTADAQASDLQSLQRRVESLERLASALQKSTPVATVHRPAAKASRPSMPNLPFRVVGVELRGGERLLLVAPSASTSLNDMRLLRQGDAESGWILQSIEADVALFRAGGQARRVPLVRE</sequence>
<gene>
    <name evidence="3" type="ORF">EZJ58_0192</name>
</gene>
<dbReference type="EMBL" id="SJOI01000001">
    <property type="protein sequence ID" value="TCL02196.1"/>
    <property type="molecule type" value="Genomic_DNA"/>
</dbReference>
<proteinExistence type="predicted"/>
<reference evidence="3 4" key="1">
    <citation type="submission" date="2019-02" db="EMBL/GenBank/DDBJ databases">
        <title>Investigation of anaerobic lignin degradation for improved lignocellulosic biofuels.</title>
        <authorList>
            <person name="Deangelis K."/>
        </authorList>
    </citation>
    <scope>NUCLEOTIDE SEQUENCE [LARGE SCALE GENOMIC DNA]</scope>
    <source>
        <strain evidence="3 4">159R</strain>
    </source>
</reference>
<comment type="caution">
    <text evidence="3">The sequence shown here is derived from an EMBL/GenBank/DDBJ whole genome shotgun (WGS) entry which is preliminary data.</text>
</comment>
<dbReference type="RefSeq" id="WP_132921169.1">
    <property type="nucleotide sequence ID" value="NZ_SJOI01000001.1"/>
</dbReference>
<feature type="coiled-coil region" evidence="1">
    <location>
        <begin position="104"/>
        <end position="131"/>
    </location>
</feature>
<name>A0A4R1NCA0_9GAMM</name>
<keyword evidence="4" id="KW-1185">Reference proteome</keyword>
<protein>
    <submittedName>
        <fullName evidence="3">Uncharacterized protein</fullName>
    </submittedName>
</protein>
<dbReference type="Proteomes" id="UP000294555">
    <property type="component" value="Unassembled WGS sequence"/>
</dbReference>
<organism evidence="3 4">
    <name type="scientific">Sodalis ligni</name>
    <dbReference type="NCBI Taxonomy" id="2697027"/>
    <lineage>
        <taxon>Bacteria</taxon>
        <taxon>Pseudomonadati</taxon>
        <taxon>Pseudomonadota</taxon>
        <taxon>Gammaproteobacteria</taxon>
        <taxon>Enterobacterales</taxon>
        <taxon>Bruguierivoracaceae</taxon>
        <taxon>Sodalis</taxon>
    </lineage>
</organism>
<accession>A0A4R1NCA0</accession>
<feature type="transmembrane region" description="Helical" evidence="2">
    <location>
        <begin position="16"/>
        <end position="37"/>
    </location>
</feature>
<evidence type="ECO:0000313" key="3">
    <source>
        <dbReference type="EMBL" id="TCL02196.1"/>
    </source>
</evidence>
<keyword evidence="1" id="KW-0175">Coiled coil</keyword>